<evidence type="ECO:0000313" key="2">
    <source>
        <dbReference type="Proteomes" id="UP000607653"/>
    </source>
</evidence>
<proteinExistence type="predicted"/>
<comment type="caution">
    <text evidence="1">The sequence shown here is derived from an EMBL/GenBank/DDBJ whole genome shotgun (WGS) entry which is preliminary data.</text>
</comment>
<organism evidence="1 2">
    <name type="scientific">Nelumbo nucifera</name>
    <name type="common">Sacred lotus</name>
    <dbReference type="NCBI Taxonomy" id="4432"/>
    <lineage>
        <taxon>Eukaryota</taxon>
        <taxon>Viridiplantae</taxon>
        <taxon>Streptophyta</taxon>
        <taxon>Embryophyta</taxon>
        <taxon>Tracheophyta</taxon>
        <taxon>Spermatophyta</taxon>
        <taxon>Magnoliopsida</taxon>
        <taxon>Proteales</taxon>
        <taxon>Nelumbonaceae</taxon>
        <taxon>Nelumbo</taxon>
    </lineage>
</organism>
<evidence type="ECO:0000313" key="1">
    <source>
        <dbReference type="EMBL" id="DAD29858.1"/>
    </source>
</evidence>
<dbReference type="AlphaFoldDB" id="A0A822YKH7"/>
<name>A0A822YKH7_NELNU</name>
<sequence>MQTVVRPAENGETVSSVNLEKFTYLMQEMSGFPGREITKEGLRYLDGSLLKLFNEEWRLQQIVETEVHAKRFKLIHVHTRLILKAILSSPPE</sequence>
<reference evidence="1 2" key="1">
    <citation type="journal article" date="2020" name="Mol. Biol. Evol.">
        <title>Distinct Expression and Methylation Patterns for Genes with Different Fates following a Single Whole-Genome Duplication in Flowering Plants.</title>
        <authorList>
            <person name="Shi T."/>
            <person name="Rahmani R.S."/>
            <person name="Gugger P.F."/>
            <person name="Wang M."/>
            <person name="Li H."/>
            <person name="Zhang Y."/>
            <person name="Li Z."/>
            <person name="Wang Q."/>
            <person name="Van de Peer Y."/>
            <person name="Marchal K."/>
            <person name="Chen J."/>
        </authorList>
    </citation>
    <scope>NUCLEOTIDE SEQUENCE [LARGE SCALE GENOMIC DNA]</scope>
    <source>
        <tissue evidence="1">Leaf</tissue>
    </source>
</reference>
<keyword evidence="2" id="KW-1185">Reference proteome</keyword>
<dbReference type="Proteomes" id="UP000607653">
    <property type="component" value="Unassembled WGS sequence"/>
</dbReference>
<accession>A0A822YKH7</accession>
<protein>
    <submittedName>
        <fullName evidence="1">Uncharacterized protein</fullName>
    </submittedName>
</protein>
<dbReference type="EMBL" id="DUZY01000002">
    <property type="protein sequence ID" value="DAD29858.1"/>
    <property type="molecule type" value="Genomic_DNA"/>
</dbReference>
<gene>
    <name evidence="1" type="ORF">HUJ06_031326</name>
</gene>